<evidence type="ECO:0000313" key="2">
    <source>
        <dbReference type="WBParaSite" id="PDA_v2.g29187.t1"/>
    </source>
</evidence>
<dbReference type="WBParaSite" id="PDA_v2.g29187.t1">
    <property type="protein sequence ID" value="PDA_v2.g29187.t1"/>
    <property type="gene ID" value="PDA_v2.g29187"/>
</dbReference>
<reference evidence="2" key="1">
    <citation type="submission" date="2022-11" db="UniProtKB">
        <authorList>
            <consortium name="WormBaseParasite"/>
        </authorList>
    </citation>
    <scope>IDENTIFICATION</scope>
</reference>
<evidence type="ECO:0000313" key="1">
    <source>
        <dbReference type="Proteomes" id="UP000887578"/>
    </source>
</evidence>
<accession>A0A914QC61</accession>
<keyword evidence="1" id="KW-1185">Reference proteome</keyword>
<name>A0A914QC61_9BILA</name>
<sequence length="161" mass="18432">MKNVSLTFGASLGVDKNICNETNNDSNSGQYIKSPWGFHYEYDVTKDQIEIVKKVAVFYKLDSKLRAQKQAYKHLVSTVSLTFGAALDADKNICKETSNNTNSGQYIKSPWGFHYEYDVTKGPTEIVRCCKGNFCNHFGMFDSESAFAWPKKFQYKMNKDW</sequence>
<organism evidence="1 2">
    <name type="scientific">Panagrolaimus davidi</name>
    <dbReference type="NCBI Taxonomy" id="227884"/>
    <lineage>
        <taxon>Eukaryota</taxon>
        <taxon>Metazoa</taxon>
        <taxon>Ecdysozoa</taxon>
        <taxon>Nematoda</taxon>
        <taxon>Chromadorea</taxon>
        <taxon>Rhabditida</taxon>
        <taxon>Tylenchina</taxon>
        <taxon>Panagrolaimomorpha</taxon>
        <taxon>Panagrolaimoidea</taxon>
        <taxon>Panagrolaimidae</taxon>
        <taxon>Panagrolaimus</taxon>
    </lineage>
</organism>
<dbReference type="AlphaFoldDB" id="A0A914QC61"/>
<proteinExistence type="predicted"/>
<dbReference type="Proteomes" id="UP000887578">
    <property type="component" value="Unplaced"/>
</dbReference>
<protein>
    <submittedName>
        <fullName evidence="2">Uncharacterized protein</fullName>
    </submittedName>
</protein>